<evidence type="ECO:0000259" key="3">
    <source>
        <dbReference type="Pfam" id="PF00501"/>
    </source>
</evidence>
<keyword evidence="2 4" id="KW-0436">Ligase</keyword>
<dbReference type="InterPro" id="IPR000873">
    <property type="entry name" value="AMP-dep_synth/lig_dom"/>
</dbReference>
<accession>A3UBL9</accession>
<dbReference type="Pfam" id="PF00501">
    <property type="entry name" value="AMP-binding"/>
    <property type="match status" value="1"/>
</dbReference>
<dbReference type="GeneID" id="89453416"/>
<dbReference type="STRING" id="216432.CA2559_08306"/>
<dbReference type="OrthoDB" id="8870348at2"/>
<reference evidence="4 5" key="1">
    <citation type="journal article" date="2010" name="J. Bacteriol.">
        <title>The complete genome sequence of Croceibacter atlanticus HTCC2559T.</title>
        <authorList>
            <person name="Oh H.M."/>
            <person name="Kang I."/>
            <person name="Ferriera S."/>
            <person name="Giovannoni S.J."/>
            <person name="Cho J.C."/>
        </authorList>
    </citation>
    <scope>NUCLEOTIDE SEQUENCE [LARGE SCALE GENOMIC DNA]</scope>
    <source>
        <strain evidence="5">ATCC BAA-628 / HTCC2559 / KCTC 12090</strain>
    </source>
</reference>
<dbReference type="InterPro" id="IPR042099">
    <property type="entry name" value="ANL_N_sf"/>
</dbReference>
<evidence type="ECO:0000313" key="5">
    <source>
        <dbReference type="Proteomes" id="UP000002297"/>
    </source>
</evidence>
<dbReference type="KEGG" id="cat:CA2559_08306"/>
<evidence type="ECO:0000313" key="4">
    <source>
        <dbReference type="EMBL" id="EAP86020.1"/>
    </source>
</evidence>
<comment type="similarity">
    <text evidence="1">Belongs to the ATP-dependent AMP-binding enzyme family.</text>
</comment>
<sequence>MLEELNIETVETHRDFKLNKHHYSSQDLKVVAYSLVKEGEPYEEKVGNFLLDWLDEKDYVEVSTSGSTGKPKVIKLKKEHMINSALASQKFFKLQNPCTALLCLPADYIAGKMMLVRAIVLGWELDMVPPKANPLDQVYKRYDFCAMTPFQLDNSLARLHLVKKLIVGGGAISVNLSKLVQGIKTKVYETYGMTETCSHIAARRINPKKQKKTTIPFKTFPKVTIKLDHRDCLIIKAPNVSDEELVTNDVVELLTYKKFIWRGRYDNVINSGGVKLYPEEIETKLSKIIGHRFFVASVEDDSLGEKLILLVEREFSEETKTNLSQAIKSLKTLDRFERPKQIIFIEKFEETDSGKIHRLNTLDQNLMN</sequence>
<dbReference type="Proteomes" id="UP000002297">
    <property type="component" value="Chromosome"/>
</dbReference>
<dbReference type="AlphaFoldDB" id="A3UBL9"/>
<dbReference type="SUPFAM" id="SSF56801">
    <property type="entry name" value="Acetyl-CoA synthetase-like"/>
    <property type="match status" value="1"/>
</dbReference>
<proteinExistence type="inferred from homology"/>
<dbReference type="PANTHER" id="PTHR43201">
    <property type="entry name" value="ACYL-COA SYNTHETASE"/>
    <property type="match status" value="1"/>
</dbReference>
<dbReference type="HOGENOM" id="CLU_062005_0_0_10"/>
<dbReference type="GO" id="GO:0031956">
    <property type="term" value="F:medium-chain fatty acid-CoA ligase activity"/>
    <property type="evidence" value="ECO:0007669"/>
    <property type="project" value="TreeGrafter"/>
</dbReference>
<evidence type="ECO:0000256" key="1">
    <source>
        <dbReference type="ARBA" id="ARBA00006432"/>
    </source>
</evidence>
<keyword evidence="5" id="KW-1185">Reference proteome</keyword>
<dbReference type="InterPro" id="IPR045851">
    <property type="entry name" value="AMP-bd_C_sf"/>
</dbReference>
<dbReference type="Gene3D" id="3.30.300.30">
    <property type="match status" value="1"/>
</dbReference>
<dbReference type="RefSeq" id="WP_013187406.1">
    <property type="nucleotide sequence ID" value="NC_014230.1"/>
</dbReference>
<feature type="domain" description="AMP-dependent synthetase/ligase" evidence="3">
    <location>
        <begin position="64"/>
        <end position="215"/>
    </location>
</feature>
<dbReference type="eggNOG" id="COG0318">
    <property type="taxonomic scope" value="Bacteria"/>
</dbReference>
<evidence type="ECO:0000256" key="2">
    <source>
        <dbReference type="ARBA" id="ARBA00022598"/>
    </source>
</evidence>
<name>A3UBL9_CROAH</name>
<dbReference type="PANTHER" id="PTHR43201:SF5">
    <property type="entry name" value="MEDIUM-CHAIN ACYL-COA LIGASE ACSF2, MITOCHONDRIAL"/>
    <property type="match status" value="1"/>
</dbReference>
<dbReference type="GO" id="GO:0006631">
    <property type="term" value="P:fatty acid metabolic process"/>
    <property type="evidence" value="ECO:0007669"/>
    <property type="project" value="TreeGrafter"/>
</dbReference>
<organism evidence="4 5">
    <name type="scientific">Croceibacter atlanticus (strain ATCC BAA-628 / JCM 21780 / CIP 108009 / IAM 15332 / KCTC 12090 / HTCC2559)</name>
    <dbReference type="NCBI Taxonomy" id="216432"/>
    <lineage>
        <taxon>Bacteria</taxon>
        <taxon>Pseudomonadati</taxon>
        <taxon>Bacteroidota</taxon>
        <taxon>Flavobacteriia</taxon>
        <taxon>Flavobacteriales</taxon>
        <taxon>Flavobacteriaceae</taxon>
        <taxon>Croceibacter</taxon>
    </lineage>
</organism>
<protein>
    <submittedName>
        <fullName evidence="4">O-succinylbenzoic acid--CoA ligase</fullName>
    </submittedName>
</protein>
<dbReference type="Gene3D" id="3.40.50.12780">
    <property type="entry name" value="N-terminal domain of ligase-like"/>
    <property type="match status" value="1"/>
</dbReference>
<dbReference type="EMBL" id="CP002046">
    <property type="protein sequence ID" value="EAP86020.1"/>
    <property type="molecule type" value="Genomic_DNA"/>
</dbReference>
<gene>
    <name evidence="4" type="ordered locus">CA2559_08306</name>
</gene>